<feature type="domain" description="AAA+ ATPase" evidence="11">
    <location>
        <begin position="93"/>
        <end position="296"/>
    </location>
</feature>
<evidence type="ECO:0000256" key="9">
    <source>
        <dbReference type="ARBA" id="ARBA00064051"/>
    </source>
</evidence>
<evidence type="ECO:0000259" key="11">
    <source>
        <dbReference type="SMART" id="SM00382"/>
    </source>
</evidence>
<dbReference type="PANTHER" id="PTHR11564">
    <property type="entry name" value="SIGNAL RECOGNITION PARTICLE 54K PROTEIN SRP54"/>
    <property type="match status" value="1"/>
</dbReference>
<feature type="binding site" evidence="10">
    <location>
        <begin position="101"/>
        <end position="108"/>
    </location>
    <ligand>
        <name>GTP</name>
        <dbReference type="ChEBI" id="CHEBI:37565"/>
    </ligand>
</feature>
<evidence type="ECO:0000256" key="7">
    <source>
        <dbReference type="ARBA" id="ARBA00023135"/>
    </source>
</evidence>
<evidence type="ECO:0000259" key="12">
    <source>
        <dbReference type="SMART" id="SM00962"/>
    </source>
</evidence>
<dbReference type="InterPro" id="IPR004125">
    <property type="entry name" value="Signal_recog_particle_SRP54_M"/>
</dbReference>
<dbReference type="GO" id="GO:0048500">
    <property type="term" value="C:signal recognition particle"/>
    <property type="evidence" value="ECO:0007669"/>
    <property type="project" value="UniProtKB-UniRule"/>
</dbReference>
<comment type="similarity">
    <text evidence="1 10">Belongs to the GTP-binding SRP family. SRP54 subfamily.</text>
</comment>
<dbReference type="Gene3D" id="1.20.120.140">
    <property type="entry name" value="Signal recognition particle SRP54, nucleotide-binding domain"/>
    <property type="match status" value="1"/>
</dbReference>
<dbReference type="SUPFAM" id="SSF52540">
    <property type="entry name" value="P-loop containing nucleoside triphosphate hydrolases"/>
    <property type="match status" value="1"/>
</dbReference>
<comment type="domain">
    <text evidence="10">Composed of three domains: the N-terminal N domain, which is responsible for interactions with the ribosome, the central G domain, which binds GTP, and the C-terminal M domain, which binds the RNA and the signal sequence of the RNC.</text>
</comment>
<dbReference type="PANTHER" id="PTHR11564:SF5">
    <property type="entry name" value="SIGNAL RECOGNITION PARTICLE SUBUNIT SRP54"/>
    <property type="match status" value="1"/>
</dbReference>
<dbReference type="FunFam" id="3.40.50.300:FF:000022">
    <property type="entry name" value="Signal recognition particle 54 kDa subunit"/>
    <property type="match status" value="1"/>
</dbReference>
<keyword evidence="6 10" id="KW-0342">GTP-binding</keyword>
<dbReference type="EMBL" id="MT631455">
    <property type="protein sequence ID" value="QNO50907.1"/>
    <property type="molecule type" value="Genomic_DNA"/>
</dbReference>
<evidence type="ECO:0000256" key="4">
    <source>
        <dbReference type="ARBA" id="ARBA00022801"/>
    </source>
</evidence>
<dbReference type="EC" id="3.6.5.4" evidence="10"/>
<dbReference type="SMART" id="SM00963">
    <property type="entry name" value="SRP54_N"/>
    <property type="match status" value="1"/>
</dbReference>
<keyword evidence="8 10" id="KW-0687">Ribonucleoprotein</keyword>
<comment type="catalytic activity">
    <reaction evidence="10">
        <text>GTP + H2O = GDP + phosphate + H(+)</text>
        <dbReference type="Rhea" id="RHEA:19669"/>
        <dbReference type="ChEBI" id="CHEBI:15377"/>
        <dbReference type="ChEBI" id="CHEBI:15378"/>
        <dbReference type="ChEBI" id="CHEBI:37565"/>
        <dbReference type="ChEBI" id="CHEBI:43474"/>
        <dbReference type="ChEBI" id="CHEBI:58189"/>
        <dbReference type="EC" id="3.6.5.4"/>
    </reaction>
</comment>
<dbReference type="SUPFAM" id="SSF47364">
    <property type="entry name" value="Domain of the SRP/SRP receptor G-proteins"/>
    <property type="match status" value="1"/>
</dbReference>
<evidence type="ECO:0000259" key="13">
    <source>
        <dbReference type="SMART" id="SM00963"/>
    </source>
</evidence>
<gene>
    <name evidence="10" type="primary">srp54</name>
    <name evidence="14" type="ORF">LELLBOIK_00022</name>
</gene>
<keyword evidence="4 10" id="KW-0378">Hydrolase</keyword>
<evidence type="ECO:0000256" key="6">
    <source>
        <dbReference type="ARBA" id="ARBA00023134"/>
    </source>
</evidence>
<reference evidence="14" key="1">
    <citation type="submission" date="2020-06" db="EMBL/GenBank/DDBJ databases">
        <title>Unique genomic features of the anaerobic methanotrophic archaea.</title>
        <authorList>
            <person name="Chadwick G.L."/>
            <person name="Skennerton C.T."/>
            <person name="Laso-Perez R."/>
            <person name="Leu A.O."/>
            <person name="Speth D.R."/>
            <person name="Yu H."/>
            <person name="Morgan-Lang C."/>
            <person name="Hatzenpichler R."/>
            <person name="Goudeau D."/>
            <person name="Malmstrom R."/>
            <person name="Brazelton W.J."/>
            <person name="Woyke T."/>
            <person name="Hallam S.J."/>
            <person name="Tyson G.W."/>
            <person name="Wegener G."/>
            <person name="Boetius A."/>
            <person name="Orphan V."/>
        </authorList>
    </citation>
    <scope>NUCLEOTIDE SEQUENCE</scope>
</reference>
<dbReference type="GO" id="GO:0006614">
    <property type="term" value="P:SRP-dependent cotranslational protein targeting to membrane"/>
    <property type="evidence" value="ECO:0007669"/>
    <property type="project" value="InterPro"/>
</dbReference>
<dbReference type="InterPro" id="IPR013822">
    <property type="entry name" value="Signal_recog_particl_SRP54_hlx"/>
</dbReference>
<evidence type="ECO:0000256" key="8">
    <source>
        <dbReference type="ARBA" id="ARBA00023274"/>
    </source>
</evidence>
<dbReference type="Gene3D" id="3.40.50.300">
    <property type="entry name" value="P-loop containing nucleotide triphosphate hydrolases"/>
    <property type="match status" value="1"/>
</dbReference>
<dbReference type="GO" id="GO:0005525">
    <property type="term" value="F:GTP binding"/>
    <property type="evidence" value="ECO:0007669"/>
    <property type="project" value="UniProtKB-UniRule"/>
</dbReference>
<keyword evidence="2 10" id="KW-0963">Cytoplasm</keyword>
<dbReference type="InterPro" id="IPR027417">
    <property type="entry name" value="P-loop_NTPase"/>
</dbReference>
<dbReference type="GO" id="GO:0008312">
    <property type="term" value="F:7S RNA binding"/>
    <property type="evidence" value="ECO:0007669"/>
    <property type="project" value="UniProtKB-UniRule"/>
</dbReference>
<feature type="binding site" evidence="10">
    <location>
        <begin position="243"/>
        <end position="246"/>
    </location>
    <ligand>
        <name>GTP</name>
        <dbReference type="ChEBI" id="CHEBI:37565"/>
    </ligand>
</feature>
<comment type="subunit">
    <text evidence="9 10">Part of the signal recognition particle protein translocation system, which is composed of SRP and FtsY. Archaeal SRP consists of a 7S RNA molecule of 300 nucleotides and two protein subunits: SRP54 and SRP19.</text>
</comment>
<dbReference type="Pfam" id="PF02978">
    <property type="entry name" value="SRP_SPB"/>
    <property type="match status" value="1"/>
</dbReference>
<evidence type="ECO:0000256" key="2">
    <source>
        <dbReference type="ARBA" id="ARBA00022490"/>
    </source>
</evidence>
<dbReference type="SUPFAM" id="SSF47446">
    <property type="entry name" value="Signal peptide-binding domain"/>
    <property type="match status" value="1"/>
</dbReference>
<dbReference type="GO" id="GO:0003924">
    <property type="term" value="F:GTPase activity"/>
    <property type="evidence" value="ECO:0007669"/>
    <property type="project" value="UniProtKB-UniRule"/>
</dbReference>
<dbReference type="InterPro" id="IPR000897">
    <property type="entry name" value="SRP54_GTPase_dom"/>
</dbReference>
<dbReference type="AlphaFoldDB" id="A0A7G9YSC3"/>
<feature type="domain" description="Signal recognition particle SRP54 helical bundle" evidence="13">
    <location>
        <begin position="1"/>
        <end position="84"/>
    </location>
</feature>
<dbReference type="InterPro" id="IPR036891">
    <property type="entry name" value="Signal_recog_part_SRP54_M_sf"/>
</dbReference>
<dbReference type="Pfam" id="PF00448">
    <property type="entry name" value="SRP54"/>
    <property type="match status" value="1"/>
</dbReference>
<dbReference type="InterPro" id="IPR022941">
    <property type="entry name" value="SRP54"/>
</dbReference>
<evidence type="ECO:0000256" key="10">
    <source>
        <dbReference type="HAMAP-Rule" id="MF_00306"/>
    </source>
</evidence>
<evidence type="ECO:0000256" key="3">
    <source>
        <dbReference type="ARBA" id="ARBA00022741"/>
    </source>
</evidence>
<protein>
    <recommendedName>
        <fullName evidence="10">Signal recognition particle 54 kDa protein</fullName>
        <shortName evidence="10">SRP54</shortName>
        <ecNumber evidence="10">3.6.5.4</ecNumber>
    </recommendedName>
</protein>
<evidence type="ECO:0000256" key="1">
    <source>
        <dbReference type="ARBA" id="ARBA00005450"/>
    </source>
</evidence>
<keyword evidence="5 10" id="KW-0694">RNA-binding</keyword>
<dbReference type="Pfam" id="PF02881">
    <property type="entry name" value="SRP54_N"/>
    <property type="match status" value="1"/>
</dbReference>
<keyword evidence="3 10" id="KW-0547">Nucleotide-binding</keyword>
<evidence type="ECO:0000256" key="5">
    <source>
        <dbReference type="ARBA" id="ARBA00022884"/>
    </source>
</evidence>
<dbReference type="InterPro" id="IPR036225">
    <property type="entry name" value="SRP/SRP_N"/>
</dbReference>
<dbReference type="HAMAP" id="MF_00306">
    <property type="entry name" value="SRP54"/>
    <property type="match status" value="1"/>
</dbReference>
<accession>A0A7G9YSC3</accession>
<dbReference type="Gene3D" id="1.10.260.30">
    <property type="entry name" value="Signal recognition particle, SRP54 subunit, M-domain"/>
    <property type="match status" value="1"/>
</dbReference>
<dbReference type="SMART" id="SM00962">
    <property type="entry name" value="SRP54"/>
    <property type="match status" value="1"/>
</dbReference>
<feature type="domain" description="SRP54-type proteins GTP-binding" evidence="12">
    <location>
        <begin position="94"/>
        <end position="291"/>
    </location>
</feature>
<feature type="binding site" evidence="10">
    <location>
        <begin position="185"/>
        <end position="189"/>
    </location>
    <ligand>
        <name>GTP</name>
        <dbReference type="ChEBI" id="CHEBI:37565"/>
    </ligand>
</feature>
<comment type="function">
    <text evidence="10">Involved in targeting and insertion of nascent membrane proteins into the cytoplasmic membrane. Binds to the hydrophobic signal sequence of the ribosome-nascent chain (RNC) as it emerges from the ribosomes. The SRP-RNC complex is then targeted to the cytoplasmic membrane where it interacts with the SRP receptor FtsY.</text>
</comment>
<keyword evidence="7 10" id="KW-0733">Signal recognition particle</keyword>
<proteinExistence type="inferred from homology"/>
<name>A0A7G9YSC3_9EURY</name>
<organism evidence="14">
    <name type="scientific">Candidatus Methanophagaceae archaeon ANME-1 ERB6</name>
    <dbReference type="NCBI Taxonomy" id="2759912"/>
    <lineage>
        <taxon>Archaea</taxon>
        <taxon>Methanobacteriati</taxon>
        <taxon>Methanobacteriota</taxon>
        <taxon>Stenosarchaea group</taxon>
        <taxon>Methanomicrobia</taxon>
        <taxon>Candidatus Methanophagales</taxon>
        <taxon>Candidatus Methanophagaceae</taxon>
    </lineage>
</organism>
<evidence type="ECO:0000313" key="14">
    <source>
        <dbReference type="EMBL" id="QNO50907.1"/>
    </source>
</evidence>
<dbReference type="InterPro" id="IPR003593">
    <property type="entry name" value="AAA+_ATPase"/>
</dbReference>
<dbReference type="InterPro" id="IPR042101">
    <property type="entry name" value="SRP54_N_sf"/>
</dbReference>
<dbReference type="SMART" id="SM00382">
    <property type="entry name" value="AAA"/>
    <property type="match status" value="1"/>
</dbReference>
<comment type="subcellular location">
    <subcellularLocation>
        <location evidence="10">Cytoplasm</location>
    </subcellularLocation>
    <text evidence="10">The SRP-RNC complex is targeted to the cytoplasmic membrane.</text>
</comment>
<sequence>MLDKLSSSLKETIRKIAKAKRIDKQTVDELVRDIQRALIQADVKIALVKEISSRIRERSLKEKLVLNPREHVIKVVYEELINIIGRSVEVPLTAQRIMMVGLHGTGKTSSCAKLARYYQKKGLKPAVICADVYRPAAAEQLRQLCEKIGVPFYDGANLPEREKGVMGIVNAGVKEFEKYDVKIIDTAGRHALEKEMIREIEDIKKAINPEQRFLVLDASIGQQASVQAHAFDDAIGITGIIITKMDGTAKGGGALSAVAETNSGVAFIGTGEKTDDFERFESDGFISRLLGMGDIKALIETAEESLKPEDVDADFLKGKFTLKDLYKQLEAMKKMGPLKKLMEMLPLGGLGVDVNLDDTMYQVTEDKLKRYKVMMDSMTEEELTEPKIIDGSRTKRIARGSGTATAEVNELIKYHRMMQKMMKSLTSGRGGGKIPGMKGMKMPMPMGKMMKRMK</sequence>